<feature type="signal peptide" evidence="1">
    <location>
        <begin position="1"/>
        <end position="24"/>
    </location>
</feature>
<dbReference type="PROSITE" id="PS51257">
    <property type="entry name" value="PROKAR_LIPOPROTEIN"/>
    <property type="match status" value="1"/>
</dbReference>
<dbReference type="RefSeq" id="WP_131257233.1">
    <property type="nucleotide sequence ID" value="NZ_JBHSUS010000001.1"/>
</dbReference>
<feature type="domain" description="Lcl C-terminal" evidence="2">
    <location>
        <begin position="407"/>
        <end position="562"/>
    </location>
</feature>
<evidence type="ECO:0000256" key="1">
    <source>
        <dbReference type="SAM" id="SignalP"/>
    </source>
</evidence>
<accession>A0ABW1XHF1</accession>
<keyword evidence="1" id="KW-0732">Signal</keyword>
<evidence type="ECO:0000313" key="4">
    <source>
        <dbReference type="Proteomes" id="UP001596364"/>
    </source>
</evidence>
<dbReference type="Pfam" id="PF22352">
    <property type="entry name" value="K319L-like_PKD"/>
    <property type="match status" value="2"/>
</dbReference>
<name>A0ABW1XHF1_9ALTE</name>
<dbReference type="Proteomes" id="UP001596364">
    <property type="component" value="Unassembled WGS sequence"/>
</dbReference>
<protein>
    <submittedName>
        <fullName evidence="3">DUF1566 domain-containing protein</fullName>
    </submittedName>
</protein>
<evidence type="ECO:0000259" key="2">
    <source>
        <dbReference type="Pfam" id="PF07603"/>
    </source>
</evidence>
<dbReference type="InterPro" id="IPR013783">
    <property type="entry name" value="Ig-like_fold"/>
</dbReference>
<proteinExistence type="predicted"/>
<organism evidence="3 4">
    <name type="scientific">Pseudobowmanella zhangzhouensis</name>
    <dbReference type="NCBI Taxonomy" id="1537679"/>
    <lineage>
        <taxon>Bacteria</taxon>
        <taxon>Pseudomonadati</taxon>
        <taxon>Pseudomonadota</taxon>
        <taxon>Gammaproteobacteria</taxon>
        <taxon>Alteromonadales</taxon>
        <taxon>Alteromonadaceae</taxon>
    </lineage>
</organism>
<comment type="caution">
    <text evidence="3">The sequence shown here is derived from an EMBL/GenBank/DDBJ whole genome shotgun (WGS) entry which is preliminary data.</text>
</comment>
<dbReference type="Pfam" id="PF07603">
    <property type="entry name" value="Lcl_C"/>
    <property type="match status" value="1"/>
</dbReference>
<dbReference type="PANTHER" id="PTHR46182">
    <property type="entry name" value="FI19480P1"/>
    <property type="match status" value="1"/>
</dbReference>
<dbReference type="PANTHER" id="PTHR46182:SF2">
    <property type="entry name" value="FI19480P1"/>
    <property type="match status" value="1"/>
</dbReference>
<keyword evidence="4" id="KW-1185">Reference proteome</keyword>
<dbReference type="EMBL" id="JBHSUS010000001">
    <property type="protein sequence ID" value="MFC6439479.1"/>
    <property type="molecule type" value="Genomic_DNA"/>
</dbReference>
<dbReference type="InterPro" id="IPR029865">
    <property type="entry name" value="KIAA0319-like"/>
</dbReference>
<feature type="chain" id="PRO_5045181799" evidence="1">
    <location>
        <begin position="25"/>
        <end position="566"/>
    </location>
</feature>
<dbReference type="Gene3D" id="2.60.40.10">
    <property type="entry name" value="Immunoglobulins"/>
    <property type="match status" value="3"/>
</dbReference>
<dbReference type="InterPro" id="IPR011460">
    <property type="entry name" value="Lcl_C"/>
</dbReference>
<evidence type="ECO:0000313" key="3">
    <source>
        <dbReference type="EMBL" id="MFC6439479.1"/>
    </source>
</evidence>
<gene>
    <name evidence="3" type="ORF">ACFP85_04865</name>
</gene>
<sequence>MRVVWVFLLSSFMLVSGCGGSLQADSNDTNQPQSPLANVIAPDDFSVNERTSVALTARGRGQTTTLTYRWQVTPTLTINHADTSVADASFQAPLVVSPSAYRFTVTVTDGNGNTASDDVLVTIVPVNEPPIAAIEANQIDGFAQNTYPAGETIILDASSSVDADPPTGLDPIASYDWQQTSGPDVTQGVSLSSDVLEFTAPVQDPASTLTFLLTVTDQEGAQDTTEISLNVYAASDTLPTVSAGQTQQVQSGDVIFLTGSATSVNPNAFPLSYQWLNDSQLRPQIINDIASQTYAIAPTVSSTDSATFTLEVTDILGNQVDDSVDVVVTPAPIARLNDTGVTIRTDNDGSFTVPVSTFPGQDADNGRDSAAQNGLLAKAGRGDRGFDYTRIDMLGDETDVTGGVTRCVRDNLTGLIWEVKQAGDAVQDNAASYTWFQTANTGGYEGVANGSAASCGISTCDTSSYITAVNAMGLCGAYDWRLPTVAELLSIVHYGRTLPPLIDQNYFPNAINSTTVPQWYWTSVSSAEGSLGTAQNAWAVDFNSGNDNFLPKASAAYIRLVRGGRQ</sequence>
<reference evidence="4" key="1">
    <citation type="journal article" date="2019" name="Int. J. Syst. Evol. Microbiol.">
        <title>The Global Catalogue of Microorganisms (GCM) 10K type strain sequencing project: providing services to taxonomists for standard genome sequencing and annotation.</title>
        <authorList>
            <consortium name="The Broad Institute Genomics Platform"/>
            <consortium name="The Broad Institute Genome Sequencing Center for Infectious Disease"/>
            <person name="Wu L."/>
            <person name="Ma J."/>
        </authorList>
    </citation>
    <scope>NUCLEOTIDE SEQUENCE [LARGE SCALE GENOMIC DNA]</scope>
    <source>
        <strain evidence="4">CGMCC 1.16031</strain>
    </source>
</reference>